<evidence type="ECO:0000256" key="1">
    <source>
        <dbReference type="SAM" id="Phobius"/>
    </source>
</evidence>
<organism evidence="2 3">
    <name type="scientific">Paenibacillus residui</name>
    <dbReference type="NCBI Taxonomy" id="629724"/>
    <lineage>
        <taxon>Bacteria</taxon>
        <taxon>Bacillati</taxon>
        <taxon>Bacillota</taxon>
        <taxon>Bacilli</taxon>
        <taxon>Bacillales</taxon>
        <taxon>Paenibacillaceae</taxon>
        <taxon>Paenibacillus</taxon>
    </lineage>
</organism>
<dbReference type="Proteomes" id="UP001597120">
    <property type="component" value="Unassembled WGS sequence"/>
</dbReference>
<feature type="transmembrane region" description="Helical" evidence="1">
    <location>
        <begin position="147"/>
        <end position="166"/>
    </location>
</feature>
<keyword evidence="3" id="KW-1185">Reference proteome</keyword>
<feature type="transmembrane region" description="Helical" evidence="1">
    <location>
        <begin position="86"/>
        <end position="110"/>
    </location>
</feature>
<keyword evidence="1" id="KW-1133">Transmembrane helix</keyword>
<comment type="caution">
    <text evidence="2">The sequence shown here is derived from an EMBL/GenBank/DDBJ whole genome shotgun (WGS) entry which is preliminary data.</text>
</comment>
<evidence type="ECO:0008006" key="4">
    <source>
        <dbReference type="Google" id="ProtNLM"/>
    </source>
</evidence>
<name>A0ABW3D870_9BACL</name>
<sequence>MEFYHWGLVILVAALFLYLFSSYLTFKRNIDKLVKKRVIRFNLSKHKTHEKLYRAYKLMKPEELMYARREVNSHYFDTPILQIADLLIKLSFTVGLAAISVLATSAASILDFLNNSDKIIVDSNFNPAEHLVGIVNVMTKVAATSNVILWSGLTVFIIISSHLFFLHLKKELQKRHLDAINEIMEERKNNLYYQ</sequence>
<feature type="transmembrane region" description="Helical" evidence="1">
    <location>
        <begin position="6"/>
        <end position="26"/>
    </location>
</feature>
<protein>
    <recommendedName>
        <fullName evidence="4">MotA/TolQ/ExbB proton channel domain-containing protein</fullName>
    </recommendedName>
</protein>
<dbReference type="RefSeq" id="WP_144933699.1">
    <property type="nucleotide sequence ID" value="NZ_JBHTIU010000027.1"/>
</dbReference>
<evidence type="ECO:0000313" key="3">
    <source>
        <dbReference type="Proteomes" id="UP001597120"/>
    </source>
</evidence>
<keyword evidence="1" id="KW-0812">Transmembrane</keyword>
<dbReference type="EMBL" id="JBHTIU010000027">
    <property type="protein sequence ID" value="MFD0868949.1"/>
    <property type="molecule type" value="Genomic_DNA"/>
</dbReference>
<proteinExistence type="predicted"/>
<gene>
    <name evidence="2" type="ORF">ACFQ03_07290</name>
</gene>
<evidence type="ECO:0000313" key="2">
    <source>
        <dbReference type="EMBL" id="MFD0868949.1"/>
    </source>
</evidence>
<reference evidence="3" key="1">
    <citation type="journal article" date="2019" name="Int. J. Syst. Evol. Microbiol.">
        <title>The Global Catalogue of Microorganisms (GCM) 10K type strain sequencing project: providing services to taxonomists for standard genome sequencing and annotation.</title>
        <authorList>
            <consortium name="The Broad Institute Genomics Platform"/>
            <consortium name="The Broad Institute Genome Sequencing Center for Infectious Disease"/>
            <person name="Wu L."/>
            <person name="Ma J."/>
        </authorList>
    </citation>
    <scope>NUCLEOTIDE SEQUENCE [LARGE SCALE GENOMIC DNA]</scope>
    <source>
        <strain evidence="3">CCUG 57263</strain>
    </source>
</reference>
<accession>A0ABW3D870</accession>
<keyword evidence="1" id="KW-0472">Membrane</keyword>